<dbReference type="EMBL" id="VFJC01000004">
    <property type="protein sequence ID" value="KAB5581522.1"/>
    <property type="molecule type" value="Genomic_DNA"/>
</dbReference>
<dbReference type="AlphaFoldDB" id="A0A5N5PPJ2"/>
<accession>A0A5N5PPJ2</accession>
<evidence type="ECO:0000313" key="1">
    <source>
        <dbReference type="EMBL" id="KAB5581522.1"/>
    </source>
</evidence>
<keyword evidence="2" id="KW-1185">Reference proteome</keyword>
<comment type="caution">
    <text evidence="1">The sequence shown here is derived from an EMBL/GenBank/DDBJ whole genome shotgun (WGS) entry which is preliminary data.</text>
</comment>
<protein>
    <submittedName>
        <fullName evidence="1">Uncharacterized protein</fullName>
    </submittedName>
</protein>
<evidence type="ECO:0000313" key="2">
    <source>
        <dbReference type="Proteomes" id="UP000327468"/>
    </source>
</evidence>
<sequence length="77" mass="8549">MGGLAFWVSPYTPYKAPPPPHCPNASVLSVSAERCLFLGCQSSPSEQRLLSTFPIFTSIFLQLCGGRRAKQIIQRFF</sequence>
<gene>
    <name evidence="1" type="ORF">PHYPO_G00176670</name>
</gene>
<name>A0A5N5PPJ2_PANHP</name>
<proteinExistence type="predicted"/>
<reference evidence="1 2" key="1">
    <citation type="submission" date="2019-06" db="EMBL/GenBank/DDBJ databases">
        <title>A chromosome-scale genome assembly of the striped catfish, Pangasianodon hypophthalmus.</title>
        <authorList>
            <person name="Wen M."/>
            <person name="Zahm M."/>
            <person name="Roques C."/>
            <person name="Cabau C."/>
            <person name="Klopp C."/>
            <person name="Donnadieu C."/>
            <person name="Jouanno E."/>
            <person name="Avarre J.-C."/>
            <person name="Campet M."/>
            <person name="Ha T.T.T."/>
            <person name="Dugue R."/>
            <person name="Lampietro C."/>
            <person name="Louis A."/>
            <person name="Herpin A."/>
            <person name="Echchiki A."/>
            <person name="Berthelot C."/>
            <person name="Parey E."/>
            <person name="Roest-Crollius H."/>
            <person name="Braasch I."/>
            <person name="Postlethwait J."/>
            <person name="Bobe J."/>
            <person name="Montfort J."/>
            <person name="Bouchez O."/>
            <person name="Begum T."/>
            <person name="Schartl M."/>
            <person name="Guiguen Y."/>
        </authorList>
    </citation>
    <scope>NUCLEOTIDE SEQUENCE [LARGE SCALE GENOMIC DNA]</scope>
    <source>
        <strain evidence="1 2">Indonesia</strain>
        <tissue evidence="1">Blood</tissue>
    </source>
</reference>
<organism evidence="1 2">
    <name type="scientific">Pangasianodon hypophthalmus</name>
    <name type="common">Striped catfish</name>
    <name type="synonym">Helicophagus hypophthalmus</name>
    <dbReference type="NCBI Taxonomy" id="310915"/>
    <lineage>
        <taxon>Eukaryota</taxon>
        <taxon>Metazoa</taxon>
        <taxon>Chordata</taxon>
        <taxon>Craniata</taxon>
        <taxon>Vertebrata</taxon>
        <taxon>Euteleostomi</taxon>
        <taxon>Actinopterygii</taxon>
        <taxon>Neopterygii</taxon>
        <taxon>Teleostei</taxon>
        <taxon>Ostariophysi</taxon>
        <taxon>Siluriformes</taxon>
        <taxon>Pangasiidae</taxon>
        <taxon>Pangasianodon</taxon>
    </lineage>
</organism>
<dbReference type="Proteomes" id="UP000327468">
    <property type="component" value="Chromosome 3"/>
</dbReference>